<geneLocation type="plasmid" evidence="1">
    <name>pFRL3</name>
</geneLocation>
<reference evidence="1" key="1">
    <citation type="submission" date="2013-09" db="EMBL/GenBank/DDBJ databases">
        <title>Complete nucleotide sequence of Streptomyces linear plasmid pFRL3.</title>
        <authorList>
            <person name="Chen Z."/>
            <person name="Fang P."/>
            <person name="Qin Z."/>
        </authorList>
    </citation>
    <scope>NUCLEOTIDE SEQUENCE</scope>
    <source>
        <plasmid evidence="1">pFRL3</plasmid>
    </source>
</reference>
<dbReference type="EMBL" id="KF602048">
    <property type="protein sequence ID" value="AHE39133.1"/>
    <property type="molecule type" value="Genomic_DNA"/>
</dbReference>
<evidence type="ECO:0000313" key="1">
    <source>
        <dbReference type="EMBL" id="AHE39133.1"/>
    </source>
</evidence>
<keyword evidence="1" id="KW-0614">Plasmid</keyword>
<gene>
    <name evidence="1" type="ORF">pFRL3_356c</name>
</gene>
<protein>
    <submittedName>
        <fullName evidence="1">DNA polymerase III alpha subunit</fullName>
    </submittedName>
</protein>
<sequence>MAQLTEYDESQAAKRLRVPVAAFRWARHAGVIPTPDASSSLWSRPAVEAMAPEAIRTSLPREPIGAAVAADLIAQALGTPNLPDDPPAVSAFAVRRLIHLGLLANLSADPDAVLVNPDQVAAVCAIPDLAPRLAAEAPLGPDQSAARLGVRRVDFDYMLTLKWVEPVERRKVSFGTSKAGAVTVPIFRTADIDALPGAHPEIDWQQLVAVRKGQRSPLAALAREAAEAA</sequence>
<name>V9Z4S4_9ACTN</name>
<accession>V9Z4S4</accession>
<proteinExistence type="predicted"/>
<organism evidence="1">
    <name type="scientific">Streptomyces sp. FR1</name>
    <dbReference type="NCBI Taxonomy" id="349971"/>
    <lineage>
        <taxon>Bacteria</taxon>
        <taxon>Bacillati</taxon>
        <taxon>Actinomycetota</taxon>
        <taxon>Actinomycetes</taxon>
        <taxon>Kitasatosporales</taxon>
        <taxon>Streptomycetaceae</taxon>
        <taxon>Streptomyces</taxon>
    </lineage>
</organism>
<dbReference type="AlphaFoldDB" id="V9Z4S4"/>
<dbReference type="RefSeq" id="WP_024126514.1">
    <property type="nucleotide sequence ID" value="NC_023283.1"/>
</dbReference>